<dbReference type="PANTHER" id="PTHR37984:SF5">
    <property type="entry name" value="PROTEIN NYNRIN-LIKE"/>
    <property type="match status" value="1"/>
</dbReference>
<dbReference type="GO" id="GO:0046872">
    <property type="term" value="F:metal ion binding"/>
    <property type="evidence" value="ECO:0007669"/>
    <property type="project" value="UniProtKB-KW"/>
</dbReference>
<dbReference type="Proteomes" id="UP000198211">
    <property type="component" value="Unassembled WGS sequence"/>
</dbReference>
<dbReference type="GO" id="GO:0015074">
    <property type="term" value="P:DNA integration"/>
    <property type="evidence" value="ECO:0007669"/>
    <property type="project" value="UniProtKB-KW"/>
</dbReference>
<dbReference type="GO" id="GO:0003887">
    <property type="term" value="F:DNA-directed DNA polymerase activity"/>
    <property type="evidence" value="ECO:0007669"/>
    <property type="project" value="UniProtKB-KW"/>
</dbReference>
<dbReference type="GO" id="GO:0006508">
    <property type="term" value="P:proteolysis"/>
    <property type="evidence" value="ECO:0007669"/>
    <property type="project" value="UniProtKB-KW"/>
</dbReference>
<organism evidence="12 13">
    <name type="scientific">Phytophthora megakarya</name>
    <dbReference type="NCBI Taxonomy" id="4795"/>
    <lineage>
        <taxon>Eukaryota</taxon>
        <taxon>Sar</taxon>
        <taxon>Stramenopiles</taxon>
        <taxon>Oomycota</taxon>
        <taxon>Peronosporomycetes</taxon>
        <taxon>Peronosporales</taxon>
        <taxon>Peronosporaceae</taxon>
        <taxon>Phytophthora</taxon>
    </lineage>
</organism>
<keyword evidence="8" id="KW-0808">Transferase</keyword>
<evidence type="ECO:0000256" key="10">
    <source>
        <dbReference type="ARBA" id="ARBA00023172"/>
    </source>
</evidence>
<dbReference type="STRING" id="4795.A0A225VDV9"/>
<evidence type="ECO:0000256" key="1">
    <source>
        <dbReference type="ARBA" id="ARBA00022670"/>
    </source>
</evidence>
<evidence type="ECO:0000256" key="8">
    <source>
        <dbReference type="ARBA" id="ARBA00022932"/>
    </source>
</evidence>
<keyword evidence="10" id="KW-0233">DNA recombination</keyword>
<dbReference type="AlphaFoldDB" id="A0A225VDV9"/>
<evidence type="ECO:0000256" key="5">
    <source>
        <dbReference type="ARBA" id="ARBA00022842"/>
    </source>
</evidence>
<dbReference type="EMBL" id="NBNE01005372">
    <property type="protein sequence ID" value="OWZ03691.1"/>
    <property type="molecule type" value="Genomic_DNA"/>
</dbReference>
<dbReference type="GO" id="GO:0003677">
    <property type="term" value="F:DNA binding"/>
    <property type="evidence" value="ECO:0007669"/>
    <property type="project" value="UniProtKB-KW"/>
</dbReference>
<evidence type="ECO:0000256" key="2">
    <source>
        <dbReference type="ARBA" id="ARBA00022723"/>
    </source>
</evidence>
<dbReference type="InterPro" id="IPR050951">
    <property type="entry name" value="Retrovirus_Pol_polyprotein"/>
</dbReference>
<sequence>MLPASRPLPRFRWISGKTNIVADAISRAPQLDGDERTSHVLLASLLHQLTQVQHSVSPDEAFIAYMRQRPSFQEQCQRFYPNDPVFGPVLRHLTCRQGQEAVPVDLHPPMRLLVPDLGADDGLIYLRAHDDEARRLCIPSDVDLRNSILFECHDTAARGHPGLKKTLALAQQKYYWVNMYKTISKYVQSCEFCQRIKASQRKPAGLLHPLEIPHKRWSQISMDFMPDLVATKRAGFDTILVILDHLTKRAHFIPTFKTASAKDTAWLFLREHVRLHGSPDSIVSDRDSRFLSAFWQEVTARQGSQLRVSTAFKPSTGGQNERSHRFINDYFRAFISPRQNDWDELLPMAEFAYNAHHHCSIDMSPFEADLGYLPRAIDDLAVLDRPQPNRDALHFTAHIHAVLQRCRDSLATAQGWMKHYYDRNRPDIPITVGDQVLLDTTHLDLAHIGAQGRRKFAARFIGPYKVVAVTTPDTYKLALPPGIRLHDEFHVSYLRRYIEDTNPNRLNNECKSVRLLVIAPTAVLGNSKFAGMAATCLIRGSQSPTYIKLQGSLLSM</sequence>
<keyword evidence="8" id="KW-0548">Nucleotidyltransferase</keyword>
<evidence type="ECO:0000313" key="13">
    <source>
        <dbReference type="Proteomes" id="UP000198211"/>
    </source>
</evidence>
<keyword evidence="13" id="KW-1185">Reference proteome</keyword>
<dbReference type="PROSITE" id="PS50994">
    <property type="entry name" value="INTEGRASE"/>
    <property type="match status" value="1"/>
</dbReference>
<keyword evidence="9" id="KW-0238">DNA-binding</keyword>
<evidence type="ECO:0000256" key="3">
    <source>
        <dbReference type="ARBA" id="ARBA00022750"/>
    </source>
</evidence>
<gene>
    <name evidence="12" type="ORF">PHMEG_00024527</name>
</gene>
<dbReference type="PANTHER" id="PTHR37984">
    <property type="entry name" value="PROTEIN CBG26694"/>
    <property type="match status" value="1"/>
</dbReference>
<keyword evidence="3" id="KW-0064">Aspartyl protease</keyword>
<dbReference type="FunFam" id="1.10.340.70:FF:000001">
    <property type="entry name" value="Retrovirus-related Pol polyprotein from transposon gypsy-like Protein"/>
    <property type="match status" value="1"/>
</dbReference>
<keyword evidence="2" id="KW-0479">Metal-binding</keyword>
<keyword evidence="1" id="KW-0645">Protease</keyword>
<proteinExistence type="predicted"/>
<accession>A0A225VDV9</accession>
<dbReference type="GO" id="GO:0004190">
    <property type="term" value="F:aspartic-type endopeptidase activity"/>
    <property type="evidence" value="ECO:0007669"/>
    <property type="project" value="UniProtKB-KW"/>
</dbReference>
<evidence type="ECO:0000259" key="11">
    <source>
        <dbReference type="PROSITE" id="PS50994"/>
    </source>
</evidence>
<dbReference type="Gene3D" id="1.10.340.70">
    <property type="match status" value="1"/>
</dbReference>
<dbReference type="InterPro" id="IPR036397">
    <property type="entry name" value="RNaseH_sf"/>
</dbReference>
<dbReference type="InterPro" id="IPR001584">
    <property type="entry name" value="Integrase_cat-core"/>
</dbReference>
<dbReference type="GO" id="GO:0003964">
    <property type="term" value="F:RNA-directed DNA polymerase activity"/>
    <property type="evidence" value="ECO:0007669"/>
    <property type="project" value="UniProtKB-KW"/>
</dbReference>
<feature type="domain" description="Integrase catalytic" evidence="11">
    <location>
        <begin position="209"/>
        <end position="373"/>
    </location>
</feature>
<evidence type="ECO:0000313" key="12">
    <source>
        <dbReference type="EMBL" id="OWZ03691.1"/>
    </source>
</evidence>
<evidence type="ECO:0000256" key="6">
    <source>
        <dbReference type="ARBA" id="ARBA00022908"/>
    </source>
</evidence>
<comment type="caution">
    <text evidence="12">The sequence shown here is derived from an EMBL/GenBank/DDBJ whole genome shotgun (WGS) entry which is preliminary data.</text>
</comment>
<protein>
    <submittedName>
        <fullName evidence="12">Retrotransposon protein, Ty3-gypsy subclass</fullName>
    </submittedName>
</protein>
<dbReference type="Pfam" id="PF24626">
    <property type="entry name" value="SH3_Tf2-1"/>
    <property type="match status" value="1"/>
</dbReference>
<dbReference type="GO" id="GO:0006310">
    <property type="term" value="P:DNA recombination"/>
    <property type="evidence" value="ECO:0007669"/>
    <property type="project" value="UniProtKB-KW"/>
</dbReference>
<keyword evidence="7" id="KW-0695">RNA-directed DNA polymerase</keyword>
<keyword evidence="5" id="KW-0460">Magnesium</keyword>
<dbReference type="Pfam" id="PF17921">
    <property type="entry name" value="Integrase_H2C2"/>
    <property type="match status" value="1"/>
</dbReference>
<keyword evidence="8" id="KW-0239">DNA-directed DNA polymerase</keyword>
<dbReference type="Gene3D" id="3.30.420.10">
    <property type="entry name" value="Ribonuclease H-like superfamily/Ribonuclease H"/>
    <property type="match status" value="1"/>
</dbReference>
<keyword evidence="6" id="KW-0229">DNA integration</keyword>
<dbReference type="SUPFAM" id="SSF53098">
    <property type="entry name" value="Ribonuclease H-like"/>
    <property type="match status" value="1"/>
</dbReference>
<reference evidence="13" key="1">
    <citation type="submission" date="2017-03" db="EMBL/GenBank/DDBJ databases">
        <title>Phytopthora megakarya and P. palmivora, two closely related causual agents of cacao black pod achieved similar genome size and gene model numbers by different mechanisms.</title>
        <authorList>
            <person name="Ali S."/>
            <person name="Shao J."/>
            <person name="Larry D.J."/>
            <person name="Kronmiller B."/>
            <person name="Shen D."/>
            <person name="Strem M.D."/>
            <person name="Melnick R.L."/>
            <person name="Guiltinan M.J."/>
            <person name="Tyler B.M."/>
            <person name="Meinhardt L.W."/>
            <person name="Bailey B.A."/>
        </authorList>
    </citation>
    <scope>NUCLEOTIDE SEQUENCE [LARGE SCALE GENOMIC DNA]</scope>
    <source>
        <strain evidence="13">zdho120</strain>
    </source>
</reference>
<evidence type="ECO:0000256" key="7">
    <source>
        <dbReference type="ARBA" id="ARBA00022918"/>
    </source>
</evidence>
<name>A0A225VDV9_9STRA</name>
<dbReference type="InterPro" id="IPR012337">
    <property type="entry name" value="RNaseH-like_sf"/>
</dbReference>
<keyword evidence="4" id="KW-0378">Hydrolase</keyword>
<dbReference type="InterPro" id="IPR056924">
    <property type="entry name" value="SH3_Tf2-1"/>
</dbReference>
<dbReference type="OrthoDB" id="112176at2759"/>
<dbReference type="InterPro" id="IPR041588">
    <property type="entry name" value="Integrase_H2C2"/>
</dbReference>
<evidence type="ECO:0000256" key="9">
    <source>
        <dbReference type="ARBA" id="ARBA00023125"/>
    </source>
</evidence>
<evidence type="ECO:0000256" key="4">
    <source>
        <dbReference type="ARBA" id="ARBA00022801"/>
    </source>
</evidence>